<evidence type="ECO:0000256" key="3">
    <source>
        <dbReference type="ARBA" id="ARBA00023125"/>
    </source>
</evidence>
<dbReference type="SUPFAM" id="SSF46785">
    <property type="entry name" value="Winged helix' DNA-binding domain"/>
    <property type="match status" value="1"/>
</dbReference>
<evidence type="ECO:0000256" key="1">
    <source>
        <dbReference type="ARBA" id="ARBA00009437"/>
    </source>
</evidence>
<dbReference type="GO" id="GO:0043565">
    <property type="term" value="F:sequence-specific DNA binding"/>
    <property type="evidence" value="ECO:0007669"/>
    <property type="project" value="TreeGrafter"/>
</dbReference>
<dbReference type="Gene3D" id="1.10.10.10">
    <property type="entry name" value="Winged helix-like DNA-binding domain superfamily/Winged helix DNA-binding domain"/>
    <property type="match status" value="1"/>
</dbReference>
<evidence type="ECO:0000313" key="6">
    <source>
        <dbReference type="EMBL" id="TWI67718.1"/>
    </source>
</evidence>
<dbReference type="InterPro" id="IPR058163">
    <property type="entry name" value="LysR-type_TF_proteobact-type"/>
</dbReference>
<dbReference type="PROSITE" id="PS50931">
    <property type="entry name" value="HTH_LYSR"/>
    <property type="match status" value="1"/>
</dbReference>
<dbReference type="GO" id="GO:0006351">
    <property type="term" value="P:DNA-templated transcription"/>
    <property type="evidence" value="ECO:0007669"/>
    <property type="project" value="TreeGrafter"/>
</dbReference>
<dbReference type="PANTHER" id="PTHR30537">
    <property type="entry name" value="HTH-TYPE TRANSCRIPTIONAL REGULATOR"/>
    <property type="match status" value="1"/>
</dbReference>
<protein>
    <submittedName>
        <fullName evidence="6">DNA-binding transcriptional LysR family regulator</fullName>
    </submittedName>
</protein>
<feature type="domain" description="HTH lysR-type" evidence="5">
    <location>
        <begin position="5"/>
        <end position="62"/>
    </location>
</feature>
<evidence type="ECO:0000256" key="4">
    <source>
        <dbReference type="ARBA" id="ARBA00023163"/>
    </source>
</evidence>
<keyword evidence="7" id="KW-1185">Reference proteome</keyword>
<gene>
    <name evidence="6" type="ORF">IP91_01837</name>
</gene>
<dbReference type="InterPro" id="IPR036390">
    <property type="entry name" value="WH_DNA-bd_sf"/>
</dbReference>
<dbReference type="Pfam" id="PF00126">
    <property type="entry name" value="HTH_1"/>
    <property type="match status" value="1"/>
</dbReference>
<keyword evidence="2" id="KW-0805">Transcription regulation</keyword>
<dbReference type="GO" id="GO:0003700">
    <property type="term" value="F:DNA-binding transcription factor activity"/>
    <property type="evidence" value="ECO:0007669"/>
    <property type="project" value="InterPro"/>
</dbReference>
<dbReference type="InterPro" id="IPR000847">
    <property type="entry name" value="LysR_HTH_N"/>
</dbReference>
<dbReference type="Proteomes" id="UP000318431">
    <property type="component" value="Unassembled WGS sequence"/>
</dbReference>
<keyword evidence="4" id="KW-0804">Transcription</keyword>
<dbReference type="Gene3D" id="3.40.190.290">
    <property type="match status" value="1"/>
</dbReference>
<reference evidence="6 7" key="1">
    <citation type="journal article" date="2015" name="Stand. Genomic Sci.">
        <title>Genomic Encyclopedia of Bacterial and Archaeal Type Strains, Phase III: the genomes of soil and plant-associated and newly described type strains.</title>
        <authorList>
            <person name="Whitman W.B."/>
            <person name="Woyke T."/>
            <person name="Klenk H.P."/>
            <person name="Zhou Y."/>
            <person name="Lilburn T.G."/>
            <person name="Beck B.J."/>
            <person name="De Vos P."/>
            <person name="Vandamme P."/>
            <person name="Eisen J.A."/>
            <person name="Garrity G."/>
            <person name="Hugenholtz P."/>
            <person name="Kyrpides N.C."/>
        </authorList>
    </citation>
    <scope>NUCLEOTIDE SEQUENCE [LARGE SCALE GENOMIC DNA]</scope>
    <source>
        <strain evidence="6 7">CGMCC 1.10822</strain>
    </source>
</reference>
<dbReference type="SUPFAM" id="SSF53850">
    <property type="entry name" value="Periplasmic binding protein-like II"/>
    <property type="match status" value="1"/>
</dbReference>
<dbReference type="PANTHER" id="PTHR30537:SF72">
    <property type="entry name" value="LYSR FAMILY TRANSCRIPTIONAL REGULATOR"/>
    <property type="match status" value="1"/>
</dbReference>
<organism evidence="6 7">
    <name type="scientific">Pseudoduganella lurida</name>
    <dbReference type="NCBI Taxonomy" id="1036180"/>
    <lineage>
        <taxon>Bacteria</taxon>
        <taxon>Pseudomonadati</taxon>
        <taxon>Pseudomonadota</taxon>
        <taxon>Betaproteobacteria</taxon>
        <taxon>Burkholderiales</taxon>
        <taxon>Oxalobacteraceae</taxon>
        <taxon>Telluria group</taxon>
        <taxon>Pseudoduganella</taxon>
    </lineage>
</organism>
<keyword evidence="3 6" id="KW-0238">DNA-binding</keyword>
<dbReference type="InterPro" id="IPR005119">
    <property type="entry name" value="LysR_subst-bd"/>
</dbReference>
<comment type="caution">
    <text evidence="6">The sequence shown here is derived from an EMBL/GenBank/DDBJ whole genome shotgun (WGS) entry which is preliminary data.</text>
</comment>
<dbReference type="Pfam" id="PF03466">
    <property type="entry name" value="LysR_substrate"/>
    <property type="match status" value="1"/>
</dbReference>
<evidence type="ECO:0000313" key="7">
    <source>
        <dbReference type="Proteomes" id="UP000318431"/>
    </source>
</evidence>
<dbReference type="InterPro" id="IPR036388">
    <property type="entry name" value="WH-like_DNA-bd_sf"/>
</dbReference>
<dbReference type="AlphaFoldDB" id="A0A562RFD7"/>
<dbReference type="RefSeq" id="WP_145648635.1">
    <property type="nucleotide sequence ID" value="NZ_VLLB01000002.1"/>
</dbReference>
<sequence length="305" mass="33154">MTSTERLKGLETFVAVAEAGSFTAAAERLNRTNSAVGKAIARLEGRLNSRLFDRTTRRLEMTDAGDAFYTVCVRVLEELEEAERVLAADDVVPSGRLRVDLPATFGRMQALPALLAFADRHRQVRPHVSFTDRFVDPVEDGLDLVVRIGGSDTWPAALDHKYLGHEELVFCASPAYLAAHGTPASPKALLDHAAVLYGRADGSTSPWLIRHGKAPLARHHVEGCIVLGQAEAQVAAVEAGWGIAQLATWLVERQLRDGTLVPILPALATQGLPLHLVWQRSRQHAPKVQALIGHFTDTLAIRPVG</sequence>
<evidence type="ECO:0000259" key="5">
    <source>
        <dbReference type="PROSITE" id="PS50931"/>
    </source>
</evidence>
<dbReference type="OrthoDB" id="9110639at2"/>
<comment type="similarity">
    <text evidence="1">Belongs to the LysR transcriptional regulatory family.</text>
</comment>
<evidence type="ECO:0000256" key="2">
    <source>
        <dbReference type="ARBA" id="ARBA00023015"/>
    </source>
</evidence>
<dbReference type="EMBL" id="VLLB01000002">
    <property type="protein sequence ID" value="TWI67718.1"/>
    <property type="molecule type" value="Genomic_DNA"/>
</dbReference>
<dbReference type="FunFam" id="1.10.10.10:FF:000001">
    <property type="entry name" value="LysR family transcriptional regulator"/>
    <property type="match status" value="1"/>
</dbReference>
<proteinExistence type="inferred from homology"/>
<name>A0A562RFD7_9BURK</name>
<accession>A0A562RFD7</accession>